<dbReference type="EMBL" id="SNRY01001838">
    <property type="protein sequence ID" value="KAA6328334.1"/>
    <property type="molecule type" value="Genomic_DNA"/>
</dbReference>
<gene>
    <name evidence="1" type="ORF">EZS27_022760</name>
</gene>
<dbReference type="AlphaFoldDB" id="A0A5J4R4W7"/>
<reference evidence="1" key="1">
    <citation type="submission" date="2019-03" db="EMBL/GenBank/DDBJ databases">
        <title>Single cell metagenomics reveals metabolic interactions within the superorganism composed of flagellate Streblomastix strix and complex community of Bacteroidetes bacteria on its surface.</title>
        <authorList>
            <person name="Treitli S.C."/>
            <person name="Kolisko M."/>
            <person name="Husnik F."/>
            <person name="Keeling P."/>
            <person name="Hampl V."/>
        </authorList>
    </citation>
    <scope>NUCLEOTIDE SEQUENCE</scope>
    <source>
        <strain evidence="1">STM</strain>
    </source>
</reference>
<evidence type="ECO:0008006" key="2">
    <source>
        <dbReference type="Google" id="ProtNLM"/>
    </source>
</evidence>
<proteinExistence type="predicted"/>
<name>A0A5J4R4W7_9ZZZZ</name>
<protein>
    <recommendedName>
        <fullName evidence="2">Transposase DDE domain-containing protein</fullName>
    </recommendedName>
</protein>
<evidence type="ECO:0000313" key="1">
    <source>
        <dbReference type="EMBL" id="KAA6328334.1"/>
    </source>
</evidence>
<accession>A0A5J4R4W7</accession>
<comment type="caution">
    <text evidence="1">The sequence shown here is derived from an EMBL/GenBank/DDBJ whole genome shotgun (WGS) entry which is preliminary data.</text>
</comment>
<sequence length="70" mass="8223">MELSPWVFLTNRVVFMNSILLITRLKGIIPIRNWKANNKSLCQRGSLTLWLEDSVLQEWEYVSKTKKEVG</sequence>
<organism evidence="1">
    <name type="scientific">termite gut metagenome</name>
    <dbReference type="NCBI Taxonomy" id="433724"/>
    <lineage>
        <taxon>unclassified sequences</taxon>
        <taxon>metagenomes</taxon>
        <taxon>organismal metagenomes</taxon>
    </lineage>
</organism>